<evidence type="ECO:0000313" key="2">
    <source>
        <dbReference type="Proteomes" id="UP000807353"/>
    </source>
</evidence>
<accession>A0A9P5XRC1</accession>
<comment type="caution">
    <text evidence="1">The sequence shown here is derived from an EMBL/GenBank/DDBJ whole genome shotgun (WGS) entry which is preliminary data.</text>
</comment>
<reference evidence="1" key="1">
    <citation type="submission" date="2020-11" db="EMBL/GenBank/DDBJ databases">
        <authorList>
            <consortium name="DOE Joint Genome Institute"/>
            <person name="Ahrendt S."/>
            <person name="Riley R."/>
            <person name="Andreopoulos W."/>
            <person name="Labutti K."/>
            <person name="Pangilinan J."/>
            <person name="Ruiz-Duenas F.J."/>
            <person name="Barrasa J.M."/>
            <person name="Sanchez-Garcia M."/>
            <person name="Camarero S."/>
            <person name="Miyauchi S."/>
            <person name="Serrano A."/>
            <person name="Linde D."/>
            <person name="Babiker R."/>
            <person name="Drula E."/>
            <person name="Ayuso-Fernandez I."/>
            <person name="Pacheco R."/>
            <person name="Padilla G."/>
            <person name="Ferreira P."/>
            <person name="Barriuso J."/>
            <person name="Kellner H."/>
            <person name="Castanera R."/>
            <person name="Alfaro M."/>
            <person name="Ramirez L."/>
            <person name="Pisabarro A.G."/>
            <person name="Kuo A."/>
            <person name="Tritt A."/>
            <person name="Lipzen A."/>
            <person name="He G."/>
            <person name="Yan M."/>
            <person name="Ng V."/>
            <person name="Cullen D."/>
            <person name="Martin F."/>
            <person name="Rosso M.-N."/>
            <person name="Henrissat B."/>
            <person name="Hibbett D."/>
            <person name="Martinez A.T."/>
            <person name="Grigoriev I.V."/>
        </authorList>
    </citation>
    <scope>NUCLEOTIDE SEQUENCE</scope>
    <source>
        <strain evidence="1">CBS 247.69</strain>
    </source>
</reference>
<dbReference type="EMBL" id="MU151038">
    <property type="protein sequence ID" value="KAF9455142.1"/>
    <property type="molecule type" value="Genomic_DNA"/>
</dbReference>
<dbReference type="InterPro" id="IPR041078">
    <property type="entry name" value="Plavaka"/>
</dbReference>
<feature type="non-terminal residue" evidence="1">
    <location>
        <position position="1"/>
    </location>
</feature>
<proteinExistence type="predicted"/>
<dbReference type="Pfam" id="PF18759">
    <property type="entry name" value="Plavaka"/>
    <property type="match status" value="1"/>
</dbReference>
<dbReference type="OrthoDB" id="3208495at2759"/>
<keyword evidence="2" id="KW-1185">Reference proteome</keyword>
<dbReference type="AlphaFoldDB" id="A0A9P5XRC1"/>
<protein>
    <submittedName>
        <fullName evidence="1">Uncharacterized protein</fullName>
    </submittedName>
</protein>
<sequence length="216" mass="24876">LPDQFKDFVTSHAGPSGLGGAFMVHCHHELFHAQWKTILDDEFMEAYMHGVVIQCPDGLYRRFYLRLFTYSADYPEKILLASTRNLGSCPCPRCEIQLSKVHNVGMAMDRKQRTTKARIDNASQREIIAKARKLIYQEGYLVNSAQVERLLKPQSLVPTVNTFSEQLAPLGFNMYPMFVVDLLHEVEIGVWRSLFIHLLRILHCGDGQLIHEMDRR</sequence>
<evidence type="ECO:0000313" key="1">
    <source>
        <dbReference type="EMBL" id="KAF9455142.1"/>
    </source>
</evidence>
<organism evidence="1 2">
    <name type="scientific">Collybia nuda</name>
    <dbReference type="NCBI Taxonomy" id="64659"/>
    <lineage>
        <taxon>Eukaryota</taxon>
        <taxon>Fungi</taxon>
        <taxon>Dikarya</taxon>
        <taxon>Basidiomycota</taxon>
        <taxon>Agaricomycotina</taxon>
        <taxon>Agaricomycetes</taxon>
        <taxon>Agaricomycetidae</taxon>
        <taxon>Agaricales</taxon>
        <taxon>Tricholomatineae</taxon>
        <taxon>Clitocybaceae</taxon>
        <taxon>Collybia</taxon>
    </lineage>
</organism>
<dbReference type="Proteomes" id="UP000807353">
    <property type="component" value="Unassembled WGS sequence"/>
</dbReference>
<gene>
    <name evidence="1" type="ORF">BDZ94DRAFT_1380273</name>
</gene>
<name>A0A9P5XRC1_9AGAR</name>